<dbReference type="OrthoDB" id="1431247at2759"/>
<comment type="caution">
    <text evidence="2">The sequence shown here is derived from an EMBL/GenBank/DDBJ whole genome shotgun (WGS) entry which is preliminary data.</text>
</comment>
<evidence type="ECO:0000313" key="2">
    <source>
        <dbReference type="EMBL" id="KAF3326691.1"/>
    </source>
</evidence>
<dbReference type="Proteomes" id="UP000623129">
    <property type="component" value="Unassembled WGS sequence"/>
</dbReference>
<gene>
    <name evidence="2" type="ORF">FCM35_KLT08321</name>
</gene>
<name>A0A833QXT5_9POAL</name>
<dbReference type="InterPro" id="IPR008978">
    <property type="entry name" value="HSP20-like_chaperone"/>
</dbReference>
<dbReference type="SUPFAM" id="SSF49764">
    <property type="entry name" value="HSP20-like chaperones"/>
    <property type="match status" value="1"/>
</dbReference>
<organism evidence="2 3">
    <name type="scientific">Carex littledalei</name>
    <dbReference type="NCBI Taxonomy" id="544730"/>
    <lineage>
        <taxon>Eukaryota</taxon>
        <taxon>Viridiplantae</taxon>
        <taxon>Streptophyta</taxon>
        <taxon>Embryophyta</taxon>
        <taxon>Tracheophyta</taxon>
        <taxon>Spermatophyta</taxon>
        <taxon>Magnoliopsida</taxon>
        <taxon>Liliopsida</taxon>
        <taxon>Poales</taxon>
        <taxon>Cyperaceae</taxon>
        <taxon>Cyperoideae</taxon>
        <taxon>Cariceae</taxon>
        <taxon>Carex</taxon>
        <taxon>Carex subgen. Euthyceras</taxon>
    </lineage>
</organism>
<dbReference type="AlphaFoldDB" id="A0A833QXT5"/>
<proteinExistence type="predicted"/>
<sequence length="129" mass="14424">MDARPGPAVSQRIYNDIVPPHDLTQGDRADTIIIDVTGMVNGECPLGENKWIRFRKDFQTTENCNMAEIRAKFENGRVYITLPKLVVDTVPPPREQPTQATAQDKKATEPKLPSIDQNEHSKLANGITQ</sequence>
<keyword evidence="3" id="KW-1185">Reference proteome</keyword>
<dbReference type="CDD" id="cd00298">
    <property type="entry name" value="ACD_sHsps_p23-like"/>
    <property type="match status" value="1"/>
</dbReference>
<reference evidence="2" key="1">
    <citation type="submission" date="2020-01" db="EMBL/GenBank/DDBJ databases">
        <title>Genome sequence of Kobresia littledalei, the first chromosome-level genome in the family Cyperaceae.</title>
        <authorList>
            <person name="Qu G."/>
        </authorList>
    </citation>
    <scope>NUCLEOTIDE SEQUENCE</scope>
    <source>
        <strain evidence="2">C.B.Clarke</strain>
        <tissue evidence="2">Leaf</tissue>
    </source>
</reference>
<protein>
    <submittedName>
        <fullName evidence="2">Inactive protein RESTRICTED TEV MOVEMENT 2-like protein</fullName>
    </submittedName>
</protein>
<evidence type="ECO:0000256" key="1">
    <source>
        <dbReference type="SAM" id="MobiDB-lite"/>
    </source>
</evidence>
<evidence type="ECO:0000313" key="3">
    <source>
        <dbReference type="Proteomes" id="UP000623129"/>
    </source>
</evidence>
<dbReference type="EMBL" id="SWLB01000018">
    <property type="protein sequence ID" value="KAF3326691.1"/>
    <property type="molecule type" value="Genomic_DNA"/>
</dbReference>
<dbReference type="Gene3D" id="2.60.40.790">
    <property type="match status" value="1"/>
</dbReference>
<accession>A0A833QXT5</accession>
<feature type="region of interest" description="Disordered" evidence="1">
    <location>
        <begin position="88"/>
        <end position="129"/>
    </location>
</feature>